<protein>
    <recommendedName>
        <fullName evidence="1">RNase H type-1 domain-containing protein</fullName>
    </recommendedName>
</protein>
<dbReference type="Proteomes" id="UP000436088">
    <property type="component" value="Unassembled WGS sequence"/>
</dbReference>
<dbReference type="PANTHER" id="PTHR47723:SF13">
    <property type="entry name" value="PUTATIVE-RELATED"/>
    <property type="match status" value="1"/>
</dbReference>
<evidence type="ECO:0000259" key="1">
    <source>
        <dbReference type="Pfam" id="PF13456"/>
    </source>
</evidence>
<dbReference type="GO" id="GO:0004523">
    <property type="term" value="F:RNA-DNA hybrid ribonuclease activity"/>
    <property type="evidence" value="ECO:0007669"/>
    <property type="project" value="InterPro"/>
</dbReference>
<dbReference type="GO" id="GO:0003676">
    <property type="term" value="F:nucleic acid binding"/>
    <property type="evidence" value="ECO:0007669"/>
    <property type="project" value="InterPro"/>
</dbReference>
<dbReference type="InterPro" id="IPR036397">
    <property type="entry name" value="RNaseH_sf"/>
</dbReference>
<reference evidence="2" key="1">
    <citation type="submission" date="2019-09" db="EMBL/GenBank/DDBJ databases">
        <title>Draft genome information of white flower Hibiscus syriacus.</title>
        <authorList>
            <person name="Kim Y.-M."/>
        </authorList>
    </citation>
    <scope>NUCLEOTIDE SEQUENCE [LARGE SCALE GENOMIC DNA]</scope>
    <source>
        <strain evidence="2">YM2019G1</strain>
    </source>
</reference>
<dbReference type="InterPro" id="IPR053151">
    <property type="entry name" value="RNase_H-like"/>
</dbReference>
<dbReference type="Gene3D" id="3.30.420.10">
    <property type="entry name" value="Ribonuclease H-like superfamily/Ribonuclease H"/>
    <property type="match status" value="1"/>
</dbReference>
<dbReference type="InterPro" id="IPR012337">
    <property type="entry name" value="RNaseH-like_sf"/>
</dbReference>
<feature type="domain" description="RNase H type-1" evidence="1">
    <location>
        <begin position="100"/>
        <end position="220"/>
    </location>
</feature>
<organism evidence="2 3">
    <name type="scientific">Hibiscus syriacus</name>
    <name type="common">Rose of Sharon</name>
    <dbReference type="NCBI Taxonomy" id="106335"/>
    <lineage>
        <taxon>Eukaryota</taxon>
        <taxon>Viridiplantae</taxon>
        <taxon>Streptophyta</taxon>
        <taxon>Embryophyta</taxon>
        <taxon>Tracheophyta</taxon>
        <taxon>Spermatophyta</taxon>
        <taxon>Magnoliopsida</taxon>
        <taxon>eudicotyledons</taxon>
        <taxon>Gunneridae</taxon>
        <taxon>Pentapetalae</taxon>
        <taxon>rosids</taxon>
        <taxon>malvids</taxon>
        <taxon>Malvales</taxon>
        <taxon>Malvaceae</taxon>
        <taxon>Malvoideae</taxon>
        <taxon>Hibiscus</taxon>
    </lineage>
</organism>
<dbReference type="InterPro" id="IPR044730">
    <property type="entry name" value="RNase_H-like_dom_plant"/>
</dbReference>
<name>A0A6A2XZS1_HIBSY</name>
<dbReference type="InterPro" id="IPR002156">
    <property type="entry name" value="RNaseH_domain"/>
</dbReference>
<dbReference type="AlphaFoldDB" id="A0A6A2XZS1"/>
<dbReference type="PANTHER" id="PTHR47723">
    <property type="entry name" value="OS05G0353850 PROTEIN"/>
    <property type="match status" value="1"/>
</dbReference>
<proteinExistence type="predicted"/>
<dbReference type="EMBL" id="VEPZ02001387">
    <property type="protein sequence ID" value="KAE8676150.1"/>
    <property type="molecule type" value="Genomic_DNA"/>
</dbReference>
<keyword evidence="3" id="KW-1185">Reference proteome</keyword>
<evidence type="ECO:0000313" key="2">
    <source>
        <dbReference type="EMBL" id="KAE8676150.1"/>
    </source>
</evidence>
<dbReference type="SUPFAM" id="SSF53098">
    <property type="entry name" value="Ribonuclease H-like"/>
    <property type="match status" value="1"/>
</dbReference>
<accession>A0A6A2XZS1</accession>
<comment type="caution">
    <text evidence="2">The sequence shown here is derived from an EMBL/GenBank/DDBJ whole genome shotgun (WGS) entry which is preliminary data.</text>
</comment>
<dbReference type="Pfam" id="PF13456">
    <property type="entry name" value="RVT_3"/>
    <property type="match status" value="1"/>
</dbReference>
<sequence>MDFKDWMVMNLGQAHRYVNRFEHWDILFGYIIWNIWLHRNSIVFNSPLTDCRSILERSRQLTDSFVRAWVMRPVYQSVQPQVRSESRSWQPPLPGWLKMNSDGARSLVSGHSMCGGVIRSLGGDWRLGFTKFIGICLTLGAEVRGIYLGLLFAWNLGGHQVVVEVDSLEALKAVRLAKDGRNSHTILNHIRELLQLNWVVKFQHVASEGNKVADRIAKLATAGNSDAIIFHKPPDEALTLLQLESSISS</sequence>
<dbReference type="CDD" id="cd06222">
    <property type="entry name" value="RNase_H_like"/>
    <property type="match status" value="1"/>
</dbReference>
<gene>
    <name evidence="2" type="ORF">F3Y22_tig00111621pilonHSYRG00099</name>
</gene>
<evidence type="ECO:0000313" key="3">
    <source>
        <dbReference type="Proteomes" id="UP000436088"/>
    </source>
</evidence>